<feature type="region of interest" description="Disordered" evidence="1">
    <location>
        <begin position="200"/>
        <end position="219"/>
    </location>
</feature>
<evidence type="ECO:0000256" key="1">
    <source>
        <dbReference type="SAM" id="MobiDB-lite"/>
    </source>
</evidence>
<feature type="compositionally biased region" description="Low complexity" evidence="1">
    <location>
        <begin position="172"/>
        <end position="182"/>
    </location>
</feature>
<keyword evidence="4" id="KW-1185">Reference proteome</keyword>
<reference evidence="3" key="1">
    <citation type="submission" date="2023-06" db="EMBL/GenBank/DDBJ databases">
        <authorList>
            <person name="Delattre M."/>
        </authorList>
    </citation>
    <scope>NUCLEOTIDE SEQUENCE</scope>
    <source>
        <strain evidence="3">AF72</strain>
    </source>
</reference>
<accession>A0AA36C4Z6</accession>
<evidence type="ECO:0000313" key="4">
    <source>
        <dbReference type="Proteomes" id="UP001177023"/>
    </source>
</evidence>
<protein>
    <submittedName>
        <fullName evidence="3">Uncharacterized protein</fullName>
    </submittedName>
</protein>
<feature type="non-terminal residue" evidence="3">
    <location>
        <position position="300"/>
    </location>
</feature>
<keyword evidence="2" id="KW-0812">Transmembrane</keyword>
<keyword evidence="2" id="KW-1133">Transmembrane helix</keyword>
<evidence type="ECO:0000313" key="3">
    <source>
        <dbReference type="EMBL" id="CAJ0559155.1"/>
    </source>
</evidence>
<name>A0AA36C4Z6_9BILA</name>
<keyword evidence="2" id="KW-0472">Membrane</keyword>
<feature type="transmembrane region" description="Helical" evidence="2">
    <location>
        <begin position="129"/>
        <end position="155"/>
    </location>
</feature>
<sequence length="300" mass="33476">MGIQCHPHCHHPLPNIGTARIKTEFSMCAGPPEFRVNVRHDVASTSVFKAQSHGVQEIRNIGTEHWPLKLDVDFHRVPHLGNHPSDQYYLRACIETVRTNHRDCFINETFRASEMEDCNVGGRAASLPILVSGGLVSLFFLSAFILVAVVIHRLYRRLHGHPNRKRGSFTKQQHSSQLLPSHQSRKPSLDDDRLTVIAEEEESDDDNPCSPTFDKPPPIPPHTYVLTDASLSDKSWTPLICSPRRDSSSSGFGSEPLDAGLDGELVIPPLIPSSIRSQTMVTFQPSRSTLQTFRPLANQV</sequence>
<comment type="caution">
    <text evidence="3">The sequence shown here is derived from an EMBL/GenBank/DDBJ whole genome shotgun (WGS) entry which is preliminary data.</text>
</comment>
<organism evidence="3 4">
    <name type="scientific">Mesorhabditis spiculigera</name>
    <dbReference type="NCBI Taxonomy" id="96644"/>
    <lineage>
        <taxon>Eukaryota</taxon>
        <taxon>Metazoa</taxon>
        <taxon>Ecdysozoa</taxon>
        <taxon>Nematoda</taxon>
        <taxon>Chromadorea</taxon>
        <taxon>Rhabditida</taxon>
        <taxon>Rhabditina</taxon>
        <taxon>Rhabditomorpha</taxon>
        <taxon>Rhabditoidea</taxon>
        <taxon>Rhabditidae</taxon>
        <taxon>Mesorhabditinae</taxon>
        <taxon>Mesorhabditis</taxon>
    </lineage>
</organism>
<gene>
    <name evidence="3" type="ORF">MSPICULIGERA_LOCUS1181</name>
</gene>
<feature type="region of interest" description="Disordered" evidence="1">
    <location>
        <begin position="162"/>
        <end position="190"/>
    </location>
</feature>
<proteinExistence type="predicted"/>
<dbReference type="Proteomes" id="UP001177023">
    <property type="component" value="Unassembled WGS sequence"/>
</dbReference>
<dbReference type="EMBL" id="CATQJA010000315">
    <property type="protein sequence ID" value="CAJ0559155.1"/>
    <property type="molecule type" value="Genomic_DNA"/>
</dbReference>
<evidence type="ECO:0000256" key="2">
    <source>
        <dbReference type="SAM" id="Phobius"/>
    </source>
</evidence>
<dbReference type="AlphaFoldDB" id="A0AA36C4Z6"/>